<name>B0RPN0_XANCB</name>
<dbReference type="Proteomes" id="UP000001188">
    <property type="component" value="Chromosome"/>
</dbReference>
<dbReference type="HOGENOM" id="CLU_2978181_0_0_6"/>
<protein>
    <submittedName>
        <fullName evidence="1">Uncharacterized protein</fullName>
    </submittedName>
</protein>
<dbReference type="EMBL" id="AM920689">
    <property type="protein sequence ID" value="CAP50415.1"/>
    <property type="molecule type" value="Genomic_DNA"/>
</dbReference>
<dbReference type="KEGG" id="xca:xcc-b100_1067"/>
<sequence>MDCRNYAACAHRKSWRLRSVRYWAFVGTGDRHPQRPKRTGVISSWVIISIFHVRQQRA</sequence>
<accession>B0RPN0</accession>
<dbReference type="AlphaFoldDB" id="B0RPN0"/>
<gene>
    <name evidence="1" type="ORF">XCCB100_1067</name>
</gene>
<evidence type="ECO:0000313" key="1">
    <source>
        <dbReference type="EMBL" id="CAP50415.1"/>
    </source>
</evidence>
<proteinExistence type="predicted"/>
<evidence type="ECO:0000313" key="2">
    <source>
        <dbReference type="Proteomes" id="UP000001188"/>
    </source>
</evidence>
<organism evidence="1 2">
    <name type="scientific">Xanthomonas campestris pv. campestris (strain B100)</name>
    <dbReference type="NCBI Taxonomy" id="509169"/>
    <lineage>
        <taxon>Bacteria</taxon>
        <taxon>Pseudomonadati</taxon>
        <taxon>Pseudomonadota</taxon>
        <taxon>Gammaproteobacteria</taxon>
        <taxon>Lysobacterales</taxon>
        <taxon>Lysobacteraceae</taxon>
        <taxon>Xanthomonas</taxon>
    </lineage>
</organism>
<reference evidence="1 2" key="1">
    <citation type="journal article" date="2008" name="J. Biotechnol.">
        <title>The genome of Xanthomonas campestris pv. campestris B100 and its use for the reconstruction of metabolic pathways involved in xanthan biosynthesis.</title>
        <authorList>
            <person name="Vorholter F.J."/>
            <person name="Schneiker S."/>
            <person name="Goesmann A."/>
            <person name="Krause L."/>
            <person name="Bekel T."/>
            <person name="Kaiser O."/>
            <person name="Linke B."/>
            <person name="Patschkowski T."/>
            <person name="Ruckert C."/>
            <person name="Schmid J."/>
            <person name="Sidhu V.K."/>
            <person name="Sieber V."/>
            <person name="Tauch A."/>
            <person name="Watt S.A."/>
            <person name="Weisshaar B."/>
            <person name="Becker A."/>
            <person name="Niehaus K."/>
            <person name="Puhler A."/>
        </authorList>
    </citation>
    <scope>NUCLEOTIDE SEQUENCE [LARGE SCALE GENOMIC DNA]</scope>
    <source>
        <strain evidence="1 2">B100</strain>
    </source>
</reference>